<accession>A0ABW1JFT4</accession>
<evidence type="ECO:0000313" key="2">
    <source>
        <dbReference type="Proteomes" id="UP001596189"/>
    </source>
</evidence>
<evidence type="ECO:0008006" key="3">
    <source>
        <dbReference type="Google" id="ProtNLM"/>
    </source>
</evidence>
<sequence length="305" mass="33752">MSEQTLPDELTRLLEHGPFHEALAAAVANRGLTLARLQHHLALRASPVSVPTLSCWVRGTRQPERPQSRQALAELEGVLGLPPRALSDLLGRPRRRGRDAARPIADAELWQPSRSLHDALRELDLPRPDLRVVSVHVRQTVDERGVERELRHVNVMESTKDDTDRMRVTIGHLAGSTEATRLRAVTGAQTGRLRRTPDGFLVAELLLDATLAKGGRTIVEYAVQLDAAGAPSTECTALFHRPVRQCLVEVFFDPDRLPARGFALRRPAGKHEQRVDVPLSSAGVLRTALFDQPAGEYGLTWQWPA</sequence>
<dbReference type="Proteomes" id="UP001596189">
    <property type="component" value="Unassembled WGS sequence"/>
</dbReference>
<comment type="caution">
    <text evidence="1">The sequence shown here is derived from an EMBL/GenBank/DDBJ whole genome shotgun (WGS) entry which is preliminary data.</text>
</comment>
<gene>
    <name evidence="1" type="ORF">ACFQDO_11170</name>
</gene>
<proteinExistence type="predicted"/>
<dbReference type="RefSeq" id="WP_345715632.1">
    <property type="nucleotide sequence ID" value="NZ_BAABFP010000002.1"/>
</dbReference>
<dbReference type="EMBL" id="JBHSRD010000004">
    <property type="protein sequence ID" value="MFC6007689.1"/>
    <property type="molecule type" value="Genomic_DNA"/>
</dbReference>
<evidence type="ECO:0000313" key="1">
    <source>
        <dbReference type="EMBL" id="MFC6007689.1"/>
    </source>
</evidence>
<reference evidence="2" key="1">
    <citation type="journal article" date="2019" name="Int. J. Syst. Evol. Microbiol.">
        <title>The Global Catalogue of Microorganisms (GCM) 10K type strain sequencing project: providing services to taxonomists for standard genome sequencing and annotation.</title>
        <authorList>
            <consortium name="The Broad Institute Genomics Platform"/>
            <consortium name="The Broad Institute Genome Sequencing Center for Infectious Disease"/>
            <person name="Wu L."/>
            <person name="Ma J."/>
        </authorList>
    </citation>
    <scope>NUCLEOTIDE SEQUENCE [LARGE SCALE GENOMIC DNA]</scope>
    <source>
        <strain evidence="2">KACC 14249</strain>
    </source>
</reference>
<protein>
    <recommendedName>
        <fullName evidence="3">XRE family transcriptional regulator</fullName>
    </recommendedName>
</protein>
<organism evidence="1 2">
    <name type="scientific">Angustibacter luteus</name>
    <dbReference type="NCBI Taxonomy" id="658456"/>
    <lineage>
        <taxon>Bacteria</taxon>
        <taxon>Bacillati</taxon>
        <taxon>Actinomycetota</taxon>
        <taxon>Actinomycetes</taxon>
        <taxon>Kineosporiales</taxon>
        <taxon>Kineosporiaceae</taxon>
    </lineage>
</organism>
<name>A0ABW1JFT4_9ACTN</name>
<keyword evidence="2" id="KW-1185">Reference proteome</keyword>